<name>A0ABV6DHK7_9BACL</name>
<dbReference type="EMBL" id="JBHLWN010000026">
    <property type="protein sequence ID" value="MFC0212107.1"/>
    <property type="molecule type" value="Genomic_DNA"/>
</dbReference>
<dbReference type="Proteomes" id="UP001589776">
    <property type="component" value="Unassembled WGS sequence"/>
</dbReference>
<reference evidence="2 3" key="1">
    <citation type="submission" date="2024-09" db="EMBL/GenBank/DDBJ databases">
        <authorList>
            <person name="Sun Q."/>
            <person name="Mori K."/>
        </authorList>
    </citation>
    <scope>NUCLEOTIDE SEQUENCE [LARGE SCALE GENOMIC DNA]</scope>
    <source>
        <strain evidence="2 3">CCM 7759</strain>
    </source>
</reference>
<dbReference type="RefSeq" id="WP_377469195.1">
    <property type="nucleotide sequence ID" value="NZ_JBHLWN010000026.1"/>
</dbReference>
<gene>
    <name evidence="2" type="ORF">ACFFK0_06500</name>
</gene>
<evidence type="ECO:0000256" key="1">
    <source>
        <dbReference type="SAM" id="Coils"/>
    </source>
</evidence>
<feature type="coiled-coil region" evidence="1">
    <location>
        <begin position="25"/>
        <end position="59"/>
    </location>
</feature>
<keyword evidence="3" id="KW-1185">Reference proteome</keyword>
<organism evidence="2 3">
    <name type="scientific">Paenibacillus chartarius</name>
    <dbReference type="NCBI Taxonomy" id="747481"/>
    <lineage>
        <taxon>Bacteria</taxon>
        <taxon>Bacillati</taxon>
        <taxon>Bacillota</taxon>
        <taxon>Bacilli</taxon>
        <taxon>Bacillales</taxon>
        <taxon>Paenibacillaceae</taxon>
        <taxon>Paenibacillus</taxon>
    </lineage>
</organism>
<evidence type="ECO:0000313" key="3">
    <source>
        <dbReference type="Proteomes" id="UP001589776"/>
    </source>
</evidence>
<protein>
    <submittedName>
        <fullName evidence="2">Uncharacterized protein</fullName>
    </submittedName>
</protein>
<accession>A0ABV6DHK7</accession>
<proteinExistence type="predicted"/>
<dbReference type="Gene3D" id="1.20.5.190">
    <property type="match status" value="1"/>
</dbReference>
<sequence length="82" mass="9308">MEMGQMATLLRTIISEELKPIRDDVSGLKNDMEGLKQDVSAMNERLKRVEETVSRVEASQSEEVTGMLKLLDRKIGCHTKRC</sequence>
<evidence type="ECO:0000313" key="2">
    <source>
        <dbReference type="EMBL" id="MFC0212107.1"/>
    </source>
</evidence>
<keyword evidence="1" id="KW-0175">Coiled coil</keyword>
<comment type="caution">
    <text evidence="2">The sequence shown here is derived from an EMBL/GenBank/DDBJ whole genome shotgun (WGS) entry which is preliminary data.</text>
</comment>